<evidence type="ECO:0000313" key="1">
    <source>
        <dbReference type="EMBL" id="SFO57714.1"/>
    </source>
</evidence>
<proteinExistence type="predicted"/>
<gene>
    <name evidence="1" type="ORF">SAMN05444065_13718</name>
</gene>
<sequence>MQLQDLLAVGENLASCGHRCLIAIELSAFPSIRLIAIESFESDLHRSEGSCDRS</sequence>
<dbReference type="Proteomes" id="UP000183083">
    <property type="component" value="Unassembled WGS sequence"/>
</dbReference>
<evidence type="ECO:0000313" key="2">
    <source>
        <dbReference type="Proteomes" id="UP000183083"/>
    </source>
</evidence>
<accession>A0AB38C4X8</accession>
<dbReference type="AlphaFoldDB" id="A0AB38C4X8"/>
<comment type="caution">
    <text evidence="1">The sequence shown here is derived from an EMBL/GenBank/DDBJ whole genome shotgun (WGS) entry which is preliminary data.</text>
</comment>
<protein>
    <submittedName>
        <fullName evidence="1">Uncharacterized protein</fullName>
    </submittedName>
</protein>
<name>A0AB38C4X8_PSESX</name>
<dbReference type="EMBL" id="FOVV01000037">
    <property type="protein sequence ID" value="SFO57714.1"/>
    <property type="molecule type" value="Genomic_DNA"/>
</dbReference>
<organism evidence="1 2">
    <name type="scientific">Pseudomonas syringae</name>
    <dbReference type="NCBI Taxonomy" id="317"/>
    <lineage>
        <taxon>Bacteria</taxon>
        <taxon>Pseudomonadati</taxon>
        <taxon>Pseudomonadota</taxon>
        <taxon>Gammaproteobacteria</taxon>
        <taxon>Pseudomonadales</taxon>
        <taxon>Pseudomonadaceae</taxon>
        <taxon>Pseudomonas</taxon>
    </lineage>
</organism>
<reference evidence="1 2" key="1">
    <citation type="submission" date="2016-10" db="EMBL/GenBank/DDBJ databases">
        <authorList>
            <person name="Varghese N."/>
            <person name="Submissions S."/>
        </authorList>
    </citation>
    <scope>NUCLEOTIDE SEQUENCE [LARGE SCALE GENOMIC DNA]</scope>
    <source>
        <strain evidence="1 2">BS0292</strain>
    </source>
</reference>